<name>A0A0G3BJ50_9BURK</name>
<dbReference type="Gene3D" id="1.20.120.520">
    <property type="entry name" value="nmb1532 protein domain like"/>
    <property type="match status" value="1"/>
</dbReference>
<dbReference type="AlphaFoldDB" id="A0A0G3BJ50"/>
<accession>A0A0G3BJ50</accession>
<feature type="domain" description="Hemerythrin-like" evidence="2">
    <location>
        <begin position="24"/>
        <end position="162"/>
    </location>
</feature>
<dbReference type="InterPro" id="IPR012312">
    <property type="entry name" value="Hemerythrin-like"/>
</dbReference>
<proteinExistence type="predicted"/>
<evidence type="ECO:0000313" key="4">
    <source>
        <dbReference type="Proteomes" id="UP000035352"/>
    </source>
</evidence>
<evidence type="ECO:0000256" key="1">
    <source>
        <dbReference type="SAM" id="MobiDB-lite"/>
    </source>
</evidence>
<sequence length="196" mass="21368">MLPPTTALPMLPGHTSPAASFDQPFEMLAACHERVQRSLGLLQRLAAHLAEHGNDSPARSAAADVLRYFDLAAPHHHEDEERHVFPALLRSPDAALRAAVEQLQRDHAEMRDLWSTLRVALQAVAAGESAAFDAPTLALLQRFVALHQDHLRIEDSLVYPQARAAVGPGSLQMMGDEMAQRRGATRPGSRLSGERG</sequence>
<evidence type="ECO:0000259" key="2">
    <source>
        <dbReference type="Pfam" id="PF01814"/>
    </source>
</evidence>
<feature type="region of interest" description="Disordered" evidence="1">
    <location>
        <begin position="175"/>
        <end position="196"/>
    </location>
</feature>
<dbReference type="Proteomes" id="UP000035352">
    <property type="component" value="Chromosome"/>
</dbReference>
<protein>
    <submittedName>
        <fullName evidence="3">Hemerythrin</fullName>
    </submittedName>
</protein>
<dbReference type="PATRIC" id="fig|413882.6.peg.1397"/>
<dbReference type="EMBL" id="CP011371">
    <property type="protein sequence ID" value="AKJ28023.1"/>
    <property type="molecule type" value="Genomic_DNA"/>
</dbReference>
<keyword evidence="4" id="KW-1185">Reference proteome</keyword>
<dbReference type="STRING" id="413882.AAW51_1332"/>
<organism evidence="3 4">
    <name type="scientific">Caldimonas brevitalea</name>
    <dbReference type="NCBI Taxonomy" id="413882"/>
    <lineage>
        <taxon>Bacteria</taxon>
        <taxon>Pseudomonadati</taxon>
        <taxon>Pseudomonadota</taxon>
        <taxon>Betaproteobacteria</taxon>
        <taxon>Burkholderiales</taxon>
        <taxon>Sphaerotilaceae</taxon>
        <taxon>Caldimonas</taxon>
    </lineage>
</organism>
<gene>
    <name evidence="3" type="ORF">AAW51_1332</name>
</gene>
<dbReference type="KEGG" id="pbh:AAW51_1332"/>
<dbReference type="CDD" id="cd12108">
    <property type="entry name" value="Hr-like"/>
    <property type="match status" value="1"/>
</dbReference>
<dbReference type="Pfam" id="PF01814">
    <property type="entry name" value="Hemerythrin"/>
    <property type="match status" value="1"/>
</dbReference>
<reference evidence="3 4" key="1">
    <citation type="submission" date="2015-05" db="EMBL/GenBank/DDBJ databases">
        <authorList>
            <person name="Tang B."/>
            <person name="Yu Y."/>
        </authorList>
    </citation>
    <scope>NUCLEOTIDE SEQUENCE [LARGE SCALE GENOMIC DNA]</scope>
    <source>
        <strain evidence="3 4">DSM 7029</strain>
    </source>
</reference>
<evidence type="ECO:0000313" key="3">
    <source>
        <dbReference type="EMBL" id="AKJ28023.1"/>
    </source>
</evidence>